<keyword evidence="2" id="KW-1185">Reference proteome</keyword>
<accession>A0A7K1SMX6</accession>
<dbReference type="Proteomes" id="UP000436006">
    <property type="component" value="Unassembled WGS sequence"/>
</dbReference>
<gene>
    <name evidence="1" type="ORF">GO755_33320</name>
</gene>
<dbReference type="AlphaFoldDB" id="A0A7K1SMX6"/>
<dbReference type="EMBL" id="WPIN01000019">
    <property type="protein sequence ID" value="MVM34956.1"/>
    <property type="molecule type" value="Genomic_DNA"/>
</dbReference>
<sequence>MNTLIQDNGLSDNVRFQRIVTRWSQALKEFYESYTQLVTCLRTPERSQAFRVYIGQCPTRQLIRLVNAMHRELGKLDKDTDQLNQVRNLTSHTLLLNRLNRQAKSSLYLVGSSAS</sequence>
<reference evidence="1 2" key="1">
    <citation type="submission" date="2019-12" db="EMBL/GenBank/DDBJ databases">
        <title>Spirosoma sp. HMF4905 genome sequencing and assembly.</title>
        <authorList>
            <person name="Kang H."/>
            <person name="Cha I."/>
            <person name="Kim H."/>
            <person name="Joh K."/>
        </authorList>
    </citation>
    <scope>NUCLEOTIDE SEQUENCE [LARGE SCALE GENOMIC DNA]</scope>
    <source>
        <strain evidence="1 2">HMF4905</strain>
    </source>
</reference>
<comment type="caution">
    <text evidence="1">The sequence shown here is derived from an EMBL/GenBank/DDBJ whole genome shotgun (WGS) entry which is preliminary data.</text>
</comment>
<organism evidence="1 2">
    <name type="scientific">Spirosoma arboris</name>
    <dbReference type="NCBI Taxonomy" id="2682092"/>
    <lineage>
        <taxon>Bacteria</taxon>
        <taxon>Pseudomonadati</taxon>
        <taxon>Bacteroidota</taxon>
        <taxon>Cytophagia</taxon>
        <taxon>Cytophagales</taxon>
        <taxon>Cytophagaceae</taxon>
        <taxon>Spirosoma</taxon>
    </lineage>
</organism>
<dbReference type="RefSeq" id="WP_157589768.1">
    <property type="nucleotide sequence ID" value="NZ_WPIN01000019.1"/>
</dbReference>
<proteinExistence type="predicted"/>
<evidence type="ECO:0000313" key="2">
    <source>
        <dbReference type="Proteomes" id="UP000436006"/>
    </source>
</evidence>
<name>A0A7K1SMX6_9BACT</name>
<evidence type="ECO:0000313" key="1">
    <source>
        <dbReference type="EMBL" id="MVM34956.1"/>
    </source>
</evidence>
<protein>
    <submittedName>
        <fullName evidence="1">Uncharacterized protein</fullName>
    </submittedName>
</protein>